<dbReference type="EMBL" id="CU928166">
    <property type="protein sequence ID" value="CAR21711.1"/>
    <property type="molecule type" value="Genomic_DNA"/>
</dbReference>
<dbReference type="OrthoDB" id="5376259at2759"/>
<evidence type="ECO:0000256" key="1">
    <source>
        <dbReference type="SAM" id="Coils"/>
    </source>
</evidence>
<feature type="coiled-coil region" evidence="1">
    <location>
        <begin position="635"/>
        <end position="712"/>
    </location>
</feature>
<protein>
    <submittedName>
        <fullName evidence="3">KLTH0B08316p</fullName>
    </submittedName>
</protein>
<feature type="region of interest" description="Disordered" evidence="2">
    <location>
        <begin position="531"/>
        <end position="550"/>
    </location>
</feature>
<sequence>MLGLGSGHIYSMANQSTVSNMSKDEKYDYEDEVSDENEDSGISLTKVRAEQGFSLRSFIDQINAKTKALAIARELDAQRGVTHQDATMSAGSIDSATSASTETQRTQEISSHPTATVRRIPSGARASTAEPNLGSSTPMKEVSRSDNTHNQTINDLLVQSTPINSSKSAPTSRNTQPRDLLKEKFMESHKAQNERSATGNADELQFENVRLREELEFYKKAHDSQEENIQVLQETLQKQDQTAQALREKLQELQDQVEESAQALKVAQDDRRSEFEGHQRVAEELAKCKGQIRLKEDEIVTVTENADKACQDLRTDNAGLHKKAIEIQSALTESELYVQQLKSKVDLMKKHNDDLSQTVHDKIEELNECNTRIDELYKENIAQENSLRSRVKEYDSELSSLRNRNEELQKKLELQDHEFISKSSSYEARISSLKSANEDLEKGIELERTKSSKEAHVLGDTVVTLRQQLADAEKENEKILVRFNMLEKQHLEAENLRDGLEETNQELKSVVTRLEKISSDQLQTIGRLEEEVERKSKKEANSLSSVRKHSKQLEEKVRHLQDVIVAKNSELEMQKQELNQFESYLKSVSLFQIQAGDLIVEQYRLNKYATQMDAAFKERNPDILGFFTQDQLQTTENSAVRLEALDNELHKLEESIKDEWTVKVQQLEEKLKNQELKESTIAKQLAGNNIRIEELNSMVGTLSAEKRDLLHEKEKSMEMQQRLNDQVNSLKGELVDGEHKAFISLSNRIESLGEERLDLQQNLQALESKIKSTETLLNEANALLNQERSEHATSQDEAAQLRKDLARLKGKASRKITFQMASQSRPHLSRKTYDSLMVDAVNDMDMVELQNIIKNIILLLEIPLAKITKKMPLVGIYLRYEKNICLHFANKIHYLMFRETIDIKRYTNVAYGQYLDHHDICHLDHPLESCLDNLYKEVSARLSLSPLTNG</sequence>
<feature type="compositionally biased region" description="Polar residues" evidence="2">
    <location>
        <begin position="129"/>
        <end position="138"/>
    </location>
</feature>
<dbReference type="eggNOG" id="ENOG502RYJ3">
    <property type="taxonomic scope" value="Eukaryota"/>
</dbReference>
<dbReference type="GeneID" id="8290989"/>
<feature type="coiled-coil region" evidence="1">
    <location>
        <begin position="749"/>
        <end position="811"/>
    </location>
</feature>
<feature type="coiled-coil region" evidence="1">
    <location>
        <begin position="201"/>
        <end position="270"/>
    </location>
</feature>
<dbReference type="STRING" id="559295.C5DD50"/>
<evidence type="ECO:0000313" key="4">
    <source>
        <dbReference type="Proteomes" id="UP000002036"/>
    </source>
</evidence>
<dbReference type="InterPro" id="IPR021750">
    <property type="entry name" value="Sid4-like"/>
</dbReference>
<dbReference type="Pfam" id="PF11778">
    <property type="entry name" value="SID"/>
    <property type="match status" value="1"/>
</dbReference>
<dbReference type="AlphaFoldDB" id="C5DD50"/>
<dbReference type="KEGG" id="lth:KLTH0B08316g"/>
<accession>C5DD50</accession>
<feature type="coiled-coil region" evidence="1">
    <location>
        <begin position="462"/>
        <end position="520"/>
    </location>
</feature>
<dbReference type="FunCoup" id="C5DD50">
    <property type="interactions" value="54"/>
</dbReference>
<gene>
    <name evidence="3" type="ordered locus">KLTH0B08316g</name>
</gene>
<dbReference type="HOGENOM" id="CLU_299608_0_0_1"/>
<evidence type="ECO:0000256" key="2">
    <source>
        <dbReference type="SAM" id="MobiDB-lite"/>
    </source>
</evidence>
<dbReference type="Proteomes" id="UP000002036">
    <property type="component" value="Chromosome B"/>
</dbReference>
<feature type="compositionally biased region" description="Polar residues" evidence="2">
    <location>
        <begin position="84"/>
        <end position="114"/>
    </location>
</feature>
<feature type="region of interest" description="Disordered" evidence="2">
    <location>
        <begin position="82"/>
        <end position="178"/>
    </location>
</feature>
<keyword evidence="1" id="KW-0175">Coiled coil</keyword>
<feature type="compositionally biased region" description="Basic and acidic residues" evidence="2">
    <location>
        <begin position="531"/>
        <end position="540"/>
    </location>
</feature>
<dbReference type="RefSeq" id="XP_002552149.1">
    <property type="nucleotide sequence ID" value="XM_002552103.1"/>
</dbReference>
<keyword evidence="4" id="KW-1185">Reference proteome</keyword>
<dbReference type="OMA" id="MISFESA"/>
<feature type="coiled-coil region" evidence="1">
    <location>
        <begin position="338"/>
        <end position="418"/>
    </location>
</feature>
<feature type="compositionally biased region" description="Acidic residues" evidence="2">
    <location>
        <begin position="27"/>
        <end position="39"/>
    </location>
</feature>
<reference evidence="3 4" key="1">
    <citation type="journal article" date="2009" name="Genome Res.">
        <title>Comparative genomics of protoploid Saccharomycetaceae.</title>
        <authorList>
            <consortium name="The Genolevures Consortium"/>
            <person name="Souciet J.-L."/>
            <person name="Dujon B."/>
            <person name="Gaillardin C."/>
            <person name="Johnston M."/>
            <person name="Baret P.V."/>
            <person name="Cliften P."/>
            <person name="Sherman D.J."/>
            <person name="Weissenbach J."/>
            <person name="Westhof E."/>
            <person name="Wincker P."/>
            <person name="Jubin C."/>
            <person name="Poulain J."/>
            <person name="Barbe V."/>
            <person name="Segurens B."/>
            <person name="Artiguenave F."/>
            <person name="Anthouard V."/>
            <person name="Vacherie B."/>
            <person name="Val M.-E."/>
            <person name="Fulton R.S."/>
            <person name="Minx P."/>
            <person name="Wilson R."/>
            <person name="Durrens P."/>
            <person name="Jean G."/>
            <person name="Marck C."/>
            <person name="Martin T."/>
            <person name="Nikolski M."/>
            <person name="Rolland T."/>
            <person name="Seret M.-L."/>
            <person name="Casaregola S."/>
            <person name="Despons L."/>
            <person name="Fairhead C."/>
            <person name="Fischer G."/>
            <person name="Lafontaine I."/>
            <person name="Leh V."/>
            <person name="Lemaire M."/>
            <person name="de Montigny J."/>
            <person name="Neuveglise C."/>
            <person name="Thierry A."/>
            <person name="Blanc-Lenfle I."/>
            <person name="Bleykasten C."/>
            <person name="Diffels J."/>
            <person name="Fritsch E."/>
            <person name="Frangeul L."/>
            <person name="Goeffon A."/>
            <person name="Jauniaux N."/>
            <person name="Kachouri-Lafond R."/>
            <person name="Payen C."/>
            <person name="Potier S."/>
            <person name="Pribylova L."/>
            <person name="Ozanne C."/>
            <person name="Richard G.-F."/>
            <person name="Sacerdot C."/>
            <person name="Straub M.-L."/>
            <person name="Talla E."/>
        </authorList>
    </citation>
    <scope>NUCLEOTIDE SEQUENCE [LARGE SCALE GENOMIC DNA]</scope>
    <source>
        <strain evidence="4">ATCC 56472 / CBS 6340 / NRRL Y-8284</strain>
    </source>
</reference>
<feature type="region of interest" description="Disordered" evidence="2">
    <location>
        <begin position="21"/>
        <end position="40"/>
    </location>
</feature>
<dbReference type="InParanoid" id="C5DD50"/>
<organism evidence="3 4">
    <name type="scientific">Lachancea thermotolerans (strain ATCC 56472 / CBS 6340 / NRRL Y-8284)</name>
    <name type="common">Yeast</name>
    <name type="synonym">Kluyveromyces thermotolerans</name>
    <dbReference type="NCBI Taxonomy" id="559295"/>
    <lineage>
        <taxon>Eukaryota</taxon>
        <taxon>Fungi</taxon>
        <taxon>Dikarya</taxon>
        <taxon>Ascomycota</taxon>
        <taxon>Saccharomycotina</taxon>
        <taxon>Saccharomycetes</taxon>
        <taxon>Saccharomycetales</taxon>
        <taxon>Saccharomycetaceae</taxon>
        <taxon>Lachancea</taxon>
    </lineage>
</organism>
<evidence type="ECO:0000313" key="3">
    <source>
        <dbReference type="EMBL" id="CAR21711.1"/>
    </source>
</evidence>
<proteinExistence type="predicted"/>
<name>C5DD50_LACTC</name>
<feature type="compositionally biased region" description="Polar residues" evidence="2">
    <location>
        <begin position="148"/>
        <end position="177"/>
    </location>
</feature>